<evidence type="ECO:0000259" key="18">
    <source>
        <dbReference type="PROSITE" id="PS51217"/>
    </source>
</evidence>
<keyword evidence="20" id="KW-1185">Reference proteome</keyword>
<dbReference type="EMBL" id="JANUXW010000003">
    <property type="protein sequence ID" value="MCS4533581.1"/>
    <property type="molecule type" value="Genomic_DNA"/>
</dbReference>
<feature type="binding site" evidence="15">
    <location>
        <position position="1114"/>
    </location>
    <ligand>
        <name>Mg(2+)</name>
        <dbReference type="ChEBI" id="CHEBI:18420"/>
    </ligand>
</feature>
<dbReference type="PROSITE" id="PS51198">
    <property type="entry name" value="UVRD_HELICASE_ATP_BIND"/>
    <property type="match status" value="1"/>
</dbReference>
<comment type="caution">
    <text evidence="19">The sequence shown here is derived from an EMBL/GenBank/DDBJ whole genome shotgun (WGS) entry which is preliminary data.</text>
</comment>
<feature type="active site" description="For nuclease activity" evidence="15">
    <location>
        <position position="1128"/>
    </location>
</feature>
<comment type="domain">
    <text evidence="15">The N-terminal DNA-binding domain is a ssDNA-dependent ATPase and has ATP-dependent 3'-5' helicase function. This domain interacts with RecC.</text>
</comment>
<evidence type="ECO:0000256" key="15">
    <source>
        <dbReference type="HAMAP-Rule" id="MF_01485"/>
    </source>
</evidence>
<organism evidence="19 20">
    <name type="scientific">Neisseria montereyensis</name>
    <dbReference type="NCBI Taxonomy" id="2973938"/>
    <lineage>
        <taxon>Bacteria</taxon>
        <taxon>Pseudomonadati</taxon>
        <taxon>Pseudomonadota</taxon>
        <taxon>Betaproteobacteria</taxon>
        <taxon>Neisseriales</taxon>
        <taxon>Neisseriaceae</taxon>
        <taxon>Neisseria</taxon>
    </lineage>
</organism>
<dbReference type="InterPro" id="IPR027417">
    <property type="entry name" value="P-loop_NTPase"/>
</dbReference>
<evidence type="ECO:0000256" key="10">
    <source>
        <dbReference type="ARBA" id="ARBA00023125"/>
    </source>
</evidence>
<keyword evidence="1 15" id="KW-0540">Nuclease</keyword>
<keyword evidence="4 15" id="KW-0227">DNA damage</keyword>
<dbReference type="InterPro" id="IPR011604">
    <property type="entry name" value="PDDEXK-like_dom_sf"/>
</dbReference>
<comment type="catalytic activity">
    <reaction evidence="14 15">
        <text>ATP + H2O = ADP + phosphate + H(+)</text>
        <dbReference type="Rhea" id="RHEA:13065"/>
        <dbReference type="ChEBI" id="CHEBI:15377"/>
        <dbReference type="ChEBI" id="CHEBI:15378"/>
        <dbReference type="ChEBI" id="CHEBI:30616"/>
        <dbReference type="ChEBI" id="CHEBI:43474"/>
        <dbReference type="ChEBI" id="CHEBI:456216"/>
        <dbReference type="EC" id="5.6.2.4"/>
    </reaction>
</comment>
<dbReference type="Pfam" id="PF00580">
    <property type="entry name" value="UvrD-helicase"/>
    <property type="match status" value="1"/>
</dbReference>
<accession>A0ABT2FCA8</accession>
<dbReference type="CDD" id="cd22352">
    <property type="entry name" value="RecB_C-like"/>
    <property type="match status" value="1"/>
</dbReference>
<evidence type="ECO:0000256" key="13">
    <source>
        <dbReference type="ARBA" id="ARBA00034617"/>
    </source>
</evidence>
<evidence type="ECO:0000256" key="9">
    <source>
        <dbReference type="ARBA" id="ARBA00022842"/>
    </source>
</evidence>
<dbReference type="SUPFAM" id="SSF52540">
    <property type="entry name" value="P-loop containing nucleoside triphosphate hydrolases"/>
    <property type="match status" value="1"/>
</dbReference>
<dbReference type="Proteomes" id="UP001166947">
    <property type="component" value="Unassembled WGS sequence"/>
</dbReference>
<evidence type="ECO:0000256" key="11">
    <source>
        <dbReference type="ARBA" id="ARBA00023204"/>
    </source>
</evidence>
<keyword evidence="5 15" id="KW-0378">Hydrolase</keyword>
<evidence type="ECO:0000256" key="12">
    <source>
        <dbReference type="ARBA" id="ARBA00023235"/>
    </source>
</evidence>
<feature type="domain" description="UvrD-like helicase ATP-binding" evidence="17">
    <location>
        <begin position="1"/>
        <end position="462"/>
    </location>
</feature>
<evidence type="ECO:0000256" key="3">
    <source>
        <dbReference type="ARBA" id="ARBA00022741"/>
    </source>
</evidence>
<dbReference type="PROSITE" id="PS51217">
    <property type="entry name" value="UVRD_HELICASE_CTER"/>
    <property type="match status" value="1"/>
</dbReference>
<comment type="catalytic activity">
    <reaction evidence="15">
        <text>Exonucleolytic cleavage (in the presence of ATP) in either 5'- to 3'- or 3'- to 5'-direction to yield 5'-phosphooligonucleotides.</text>
        <dbReference type="EC" id="3.1.11.5"/>
    </reaction>
</comment>
<name>A0ABT2FCA8_9NEIS</name>
<evidence type="ECO:0000259" key="17">
    <source>
        <dbReference type="PROSITE" id="PS51198"/>
    </source>
</evidence>
<dbReference type="InterPro" id="IPR014016">
    <property type="entry name" value="UvrD-like_ATP-bd"/>
</dbReference>
<keyword evidence="7 15" id="KW-0269">Exonuclease</keyword>
<evidence type="ECO:0000313" key="20">
    <source>
        <dbReference type="Proteomes" id="UP001166947"/>
    </source>
</evidence>
<protein>
    <recommendedName>
        <fullName evidence="15">RecBCD enzyme subunit RecB</fullName>
        <ecNumber evidence="15">3.1.11.5</ecNumber>
        <ecNumber evidence="15">5.6.2.4</ecNumber>
    </recommendedName>
    <alternativeName>
        <fullName evidence="15">DNA 3'-5' helicase subunit RecB</fullName>
    </alternativeName>
    <alternativeName>
        <fullName evidence="15">Exonuclease V subunit RecB</fullName>
        <shortName evidence="15">ExoV subunit RecB</shortName>
    </alternativeName>
    <alternativeName>
        <fullName evidence="15">Helicase/nuclease RecBCD subunit RecB</fullName>
    </alternativeName>
</protein>
<keyword evidence="8 15" id="KW-0067">ATP-binding</keyword>
<evidence type="ECO:0000256" key="14">
    <source>
        <dbReference type="ARBA" id="ARBA00048988"/>
    </source>
</evidence>
<dbReference type="Pfam" id="PF13361">
    <property type="entry name" value="UvrD_C"/>
    <property type="match status" value="1"/>
</dbReference>
<keyword evidence="3 15" id="KW-0547">Nucleotide-binding</keyword>
<feature type="binding site" evidence="15">
    <location>
        <position position="1128"/>
    </location>
    <ligand>
        <name>Mg(2+)</name>
        <dbReference type="ChEBI" id="CHEBI:18420"/>
    </ligand>
</feature>
<evidence type="ECO:0000256" key="7">
    <source>
        <dbReference type="ARBA" id="ARBA00022839"/>
    </source>
</evidence>
<dbReference type="PANTHER" id="PTHR11070:SF23">
    <property type="entry name" value="RECBCD ENZYME SUBUNIT RECB"/>
    <property type="match status" value="1"/>
</dbReference>
<feature type="binding site" evidence="15">
    <location>
        <position position="996"/>
    </location>
    <ligand>
        <name>Mg(2+)</name>
        <dbReference type="ChEBI" id="CHEBI:18420"/>
    </ligand>
</feature>
<keyword evidence="9 15" id="KW-0460">Magnesium</keyword>
<dbReference type="EC" id="3.1.11.5" evidence="15"/>
<evidence type="ECO:0000256" key="4">
    <source>
        <dbReference type="ARBA" id="ARBA00022763"/>
    </source>
</evidence>
<evidence type="ECO:0000313" key="19">
    <source>
        <dbReference type="EMBL" id="MCS4533581.1"/>
    </source>
</evidence>
<feature type="domain" description="UvrD-like helicase C-terminal" evidence="18">
    <location>
        <begin position="487"/>
        <end position="759"/>
    </location>
</feature>
<dbReference type="Gene3D" id="3.90.320.10">
    <property type="match status" value="1"/>
</dbReference>
<dbReference type="NCBIfam" id="TIGR00609">
    <property type="entry name" value="recB"/>
    <property type="match status" value="1"/>
</dbReference>
<dbReference type="InterPro" id="IPR014017">
    <property type="entry name" value="DNA_helicase_UvrD-like_C"/>
</dbReference>
<keyword evidence="11 15" id="KW-0234">DNA repair</keyword>
<dbReference type="InterPro" id="IPR000212">
    <property type="entry name" value="DNA_helicase_UvrD/REP"/>
</dbReference>
<feature type="region of interest" description="DNA-binding and helicase activity, interacts with RecC" evidence="15">
    <location>
        <begin position="1"/>
        <end position="856"/>
    </location>
</feature>
<keyword evidence="2 15" id="KW-0479">Metal-binding</keyword>
<reference evidence="19" key="2">
    <citation type="journal article" date="2023" name="Curr. Microbiol.">
        <title>Neisseria montereyensis sp. nov., Isolated from Oropharynx of California Sea Lion (Zalophus californianus): Genomic, Phylogenetic, and Phenotypic Study.</title>
        <authorList>
            <person name="Volokhov D.V."/>
            <person name="Zagorodnyaya T.A."/>
            <person name="Furtak V.A."/>
            <person name="Nattanmai G."/>
            <person name="Randall L."/>
            <person name="Jose S."/>
            <person name="Gao Y."/>
            <person name="Gulland F.M."/>
            <person name="Eisenberg T."/>
            <person name="Delmonte P."/>
            <person name="Blom J."/>
            <person name="Mitchell K.K."/>
        </authorList>
    </citation>
    <scope>NUCLEOTIDE SEQUENCE</scope>
    <source>
        <strain evidence="19">CSL10203-ORH2</strain>
    </source>
</reference>
<evidence type="ECO:0000256" key="2">
    <source>
        <dbReference type="ARBA" id="ARBA00022723"/>
    </source>
</evidence>
<evidence type="ECO:0000256" key="6">
    <source>
        <dbReference type="ARBA" id="ARBA00022806"/>
    </source>
</evidence>
<gene>
    <name evidence="15 19" type="primary">recB</name>
    <name evidence="19" type="ORF">NXS09_04615</name>
</gene>
<dbReference type="PANTHER" id="PTHR11070">
    <property type="entry name" value="UVRD / RECB / PCRA DNA HELICASE FAMILY MEMBER"/>
    <property type="match status" value="1"/>
</dbReference>
<sequence length="1214" mass="136539">MQHMQPFHPLNVPIEGTNLVEASAGTGKTYGIAALFTRLIVLEKMSVESVLVVTFTKAATAELKNRLRARLDNVLLALEKTDDAGGSDGLRDYCAEHHEGDAFLLELLQKALAQESRQRLIVRLKAAISRFDNAAIYTIHGFCQRLLRDYAFLCQVPFDLTLSEETHERMLIAAQDFWRQKVAESPILAPLVFKHHETPQTALNHIRTFIGRPYLEFRRPKVDLATEYAALQTIWQTTRPKLAEYTETFWRIHPALNGNSYRKNTFEKLFANLQKADASDTIPSYHEKLPMLATQALTEKTKKGKAVSDEAYQSLNHLALLGEAIHKYEQSEQDALTALHLDLLEYVRTALGEDKQNRRERNFDDLLLDVHHALTQSPKREQLAQTVAANWKTALIDEFQDTDPLQYEIFSRLFIRQGNPLFLVGDPKQAIYSFRGADIYAYLQAARDADAHYTLDTNFRSHADLIHGIGAIFQQKNQPFVLNGIGYTDVKANRETGRLNDTEAPIRIRWINQAEDDSANKNMLRQRAAAYCADEIAHALNEAAANRLTYRKNGNSDAVPIQSGQIAVLVRTHNEGSMIATELKKRRIQSVLLHRESVFASPEAEAIAALIGFWLQPQRTEPLRFVLSGVLFRQTAAELYALNHDEAALLAWIASAQTAADIWQQSGVYAAMQYFSAQHGIETHLLAQHNERSLTNYHQIIERLAEEDEQSRSPAALHQWLLTEIQTAHEGGAAGDSNLLRLESDENLVKIVTMHAAKGLQYPLVYCPFVWDAPARRNDGWQIIHRDGHTELLAEHQRSDSDNDEIADENLSESLRLLYVALTRAEEQLVIYAGYCNDTRFNTFAYLLAGSPDTNRSQAEEIYATAKKTGKAAAEMATLRTNWQRFLEASPQAASFAFLETPPQTAVYTNGHASDGHYQALAIPPRSFELIRHTSFTGLSRHTLSRNDDAREELQPAIDAAESGMADLPDFQTAEPTDGNDIYHFPKGAEAGICLHEILENFDFAAPAAEQHETVSHVLDRYGFDPIWLPAVENMLDHTRLTPLGNRSQNSLAVIPPERRLAEMGFTLYLNDFPLKPLQAWFADARTGLSAACIQASQLLDFQDVKGFLNGFIDMTCQDSDGLVTVIDYKSNHLGYNAADYTPEAMDEAVAHHHYYLQALIYAIAVARHFQSRGQALPRISVRYLFLRGLDGSGNGIWSWDIDSDWLSAWVPSS</sequence>
<evidence type="ECO:0000256" key="1">
    <source>
        <dbReference type="ARBA" id="ARBA00022722"/>
    </source>
</evidence>
<comment type="catalytic activity">
    <reaction evidence="13 15">
        <text>Couples ATP hydrolysis with the unwinding of duplex DNA by translocating in the 3'-5' direction.</text>
        <dbReference type="EC" id="5.6.2.4"/>
    </reaction>
</comment>
<reference evidence="19" key="1">
    <citation type="submission" date="2022-08" db="EMBL/GenBank/DDBJ databases">
        <authorList>
            <person name="Volokhov D.V."/>
            <person name="Furtak V.A."/>
            <person name="Zagorodnyaya T.A."/>
        </authorList>
    </citation>
    <scope>NUCLEOTIDE SEQUENCE</scope>
    <source>
        <strain evidence="19">CSL10203-ORH2</strain>
    </source>
</reference>
<comment type="domain">
    <text evidence="15">The C-terminal domain has nuclease activity and interacts with RecD. It interacts with RecA, facilitating its loading onto ssDNA.</text>
</comment>
<keyword evidence="12 15" id="KW-0413">Isomerase</keyword>
<dbReference type="Gene3D" id="1.10.486.10">
    <property type="entry name" value="PCRA, domain 4"/>
    <property type="match status" value="1"/>
</dbReference>
<dbReference type="HAMAP" id="MF_01485">
    <property type="entry name" value="RecB"/>
    <property type="match status" value="1"/>
</dbReference>
<comment type="subunit">
    <text evidence="15">Heterotrimer of RecB, RecC and RecD. All subunits contribute to DNA-binding. Interacts with RecA.</text>
</comment>
<evidence type="ECO:0000256" key="8">
    <source>
        <dbReference type="ARBA" id="ARBA00022840"/>
    </source>
</evidence>
<dbReference type="Gene3D" id="3.40.50.300">
    <property type="entry name" value="P-loop containing nucleotide triphosphate hydrolases"/>
    <property type="match status" value="2"/>
</dbReference>
<dbReference type="RefSeq" id="WP_259291394.1">
    <property type="nucleotide sequence ID" value="NZ_JANUXW010000003.1"/>
</dbReference>
<comment type="similarity">
    <text evidence="15">Belongs to the helicase family. UvrD subfamily.</text>
</comment>
<evidence type="ECO:0000256" key="16">
    <source>
        <dbReference type="PROSITE-ProRule" id="PRU00560"/>
    </source>
</evidence>
<comment type="function">
    <text evidence="15">A helicase/nuclease that prepares dsDNA breaks (DSB) for recombinational DNA repair. Binds to DSBs and unwinds DNA via a highly rapid and processive ATP-dependent bidirectional helicase activity. Unwinds dsDNA until it encounters a Chi (crossover hotspot instigator) sequence from the 3' direction. Cuts ssDNA a few nucleotides 3' to the Chi site. The properties and activities of the enzyme are changed at Chi. The Chi-altered holoenzyme produces a long 3'-ssDNA overhang and facilitates RecA-binding to the ssDNA for homologous DNA recombination and repair. Holoenzyme degrades any linearized DNA that is unable to undergo homologous recombination. In the holoenzyme this subunit contributes ATPase, 3'-5' helicase, exonuclease activity and loads RecA onto ssDNA.</text>
</comment>
<proteinExistence type="inferred from homology"/>
<feature type="binding site" evidence="16">
    <location>
        <begin position="22"/>
        <end position="29"/>
    </location>
    <ligand>
        <name>ATP</name>
        <dbReference type="ChEBI" id="CHEBI:30616"/>
    </ligand>
</feature>
<keyword evidence="6 15" id="KW-0347">Helicase</keyword>
<comment type="cofactor">
    <cofactor evidence="15">
        <name>Mg(2+)</name>
        <dbReference type="ChEBI" id="CHEBI:18420"/>
    </cofactor>
    <text evidence="15">Binds 1 Mg(2+) ion per subunit.</text>
</comment>
<comment type="miscellaneous">
    <text evidence="15">In the RecBCD complex, RecB has a slow 3'-5' helicase, an exonuclease activity and loads RecA onto ssDNA, RecD has a fast 5'-3' helicase activity, while RecC stimulates the ATPase and processivity of the RecB helicase and contributes to recognition of the Chi site.</text>
</comment>
<feature type="region of interest" description="Nuclease activity, interacts with RecD and RecA" evidence="15">
    <location>
        <begin position="882"/>
        <end position="1214"/>
    </location>
</feature>
<dbReference type="InterPro" id="IPR004586">
    <property type="entry name" value="RecB"/>
</dbReference>
<dbReference type="GO" id="GO:0008854">
    <property type="term" value="F:exodeoxyribonuclease V activity"/>
    <property type="evidence" value="ECO:0007669"/>
    <property type="project" value="UniProtKB-EC"/>
</dbReference>
<keyword evidence="10 15" id="KW-0238">DNA-binding</keyword>
<dbReference type="EC" id="5.6.2.4" evidence="15"/>
<dbReference type="SUPFAM" id="SSF52980">
    <property type="entry name" value="Restriction endonuclease-like"/>
    <property type="match status" value="1"/>
</dbReference>
<dbReference type="Gene3D" id="1.10.3170.10">
    <property type="entry name" value="Recbcd, chain B, domain 2"/>
    <property type="match status" value="1"/>
</dbReference>
<evidence type="ECO:0000256" key="5">
    <source>
        <dbReference type="ARBA" id="ARBA00022801"/>
    </source>
</evidence>
<dbReference type="InterPro" id="IPR011335">
    <property type="entry name" value="Restrct_endonuc-II-like"/>
</dbReference>